<proteinExistence type="predicted"/>
<reference evidence="1 2" key="1">
    <citation type="submission" date="2024-09" db="EMBL/GenBank/DDBJ databases">
        <title>Genome sequencing and assembly of Phytophthora oleae, isolate VK10A, causative agent of rot of olive drupes.</title>
        <authorList>
            <person name="Conti Taguali S."/>
            <person name="Riolo M."/>
            <person name="La Spada F."/>
            <person name="Cacciola S.O."/>
            <person name="Dionisio G."/>
        </authorList>
    </citation>
    <scope>NUCLEOTIDE SEQUENCE [LARGE SCALE GENOMIC DNA]</scope>
    <source>
        <strain evidence="1 2">VK10A</strain>
    </source>
</reference>
<dbReference type="Proteomes" id="UP001632037">
    <property type="component" value="Unassembled WGS sequence"/>
</dbReference>
<comment type="caution">
    <text evidence="1">The sequence shown here is derived from an EMBL/GenBank/DDBJ whole genome shotgun (WGS) entry which is preliminary data.</text>
</comment>
<accession>A0ABD3FUR5</accession>
<gene>
    <name evidence="1" type="ORF">V7S43_004787</name>
</gene>
<dbReference type="EMBL" id="JBIMZQ010000007">
    <property type="protein sequence ID" value="KAL3670468.1"/>
    <property type="molecule type" value="Genomic_DNA"/>
</dbReference>
<evidence type="ECO:0000313" key="2">
    <source>
        <dbReference type="Proteomes" id="UP001632037"/>
    </source>
</evidence>
<sequence>MQERKSGCGPKAIAKQFAKNKEASRLSSKVQYIKRQLNKVGWWDEEEEKDGEDESMDVSLARNAVWVTNPDNLKLAKALASVDWSSIVDLR</sequence>
<keyword evidence="2" id="KW-1185">Reference proteome</keyword>
<evidence type="ECO:0000313" key="1">
    <source>
        <dbReference type="EMBL" id="KAL3670468.1"/>
    </source>
</evidence>
<organism evidence="1 2">
    <name type="scientific">Phytophthora oleae</name>
    <dbReference type="NCBI Taxonomy" id="2107226"/>
    <lineage>
        <taxon>Eukaryota</taxon>
        <taxon>Sar</taxon>
        <taxon>Stramenopiles</taxon>
        <taxon>Oomycota</taxon>
        <taxon>Peronosporomycetes</taxon>
        <taxon>Peronosporales</taxon>
        <taxon>Peronosporaceae</taxon>
        <taxon>Phytophthora</taxon>
    </lineage>
</organism>
<dbReference type="AlphaFoldDB" id="A0ABD3FUR5"/>
<name>A0ABD3FUR5_9STRA</name>
<protein>
    <submittedName>
        <fullName evidence="1">Uncharacterized protein</fullName>
    </submittedName>
</protein>